<dbReference type="STRING" id="1576369.SAMN05421753_10197"/>
<evidence type="ECO:0000313" key="4">
    <source>
        <dbReference type="Proteomes" id="UP000199518"/>
    </source>
</evidence>
<protein>
    <recommendedName>
        <fullName evidence="2">DUF1559 domain-containing protein</fullName>
    </recommendedName>
</protein>
<feature type="domain" description="DUF1559" evidence="2">
    <location>
        <begin position="33"/>
        <end position="180"/>
    </location>
</feature>
<evidence type="ECO:0000256" key="1">
    <source>
        <dbReference type="SAM" id="Phobius"/>
    </source>
</evidence>
<keyword evidence="1" id="KW-1133">Transmembrane helix</keyword>
<gene>
    <name evidence="3" type="ORF">SAMN05421753_10197</name>
</gene>
<dbReference type="InterPro" id="IPR045584">
    <property type="entry name" value="Pilin-like"/>
</dbReference>
<sequence length="237" mass="26285">MRLWPHHWVEYATLGLILAVLVALLLPVPNVPRGEARREQCKDNLKHIGLALHNYQEDYGSFPPAYTVDVQGNRLHSWRTLILPYLDQKPLYDKIDLNKPWDDPANAEVMSAQLAVYQCPSADLAPTQTTYLAFSGDDFCFAPTKGRAFTEITDGLPNTVMIFETDKSHAVGWGSPDDGGAELFLQCNDKTPQTHTGGSYVALADGSVRFVGMGVKLTEKTRKTLMTIAGGEELEEF</sequence>
<name>A0A1I3AWH0_9PLAN</name>
<dbReference type="NCBIfam" id="TIGR04294">
    <property type="entry name" value="pre_pil_HX9DG"/>
    <property type="match status" value="1"/>
</dbReference>
<proteinExistence type="predicted"/>
<dbReference type="EMBL" id="FOQD01000001">
    <property type="protein sequence ID" value="SFH54458.1"/>
    <property type="molecule type" value="Genomic_DNA"/>
</dbReference>
<evidence type="ECO:0000259" key="2">
    <source>
        <dbReference type="Pfam" id="PF07596"/>
    </source>
</evidence>
<feature type="transmembrane region" description="Helical" evidence="1">
    <location>
        <begin position="12"/>
        <end position="28"/>
    </location>
</feature>
<dbReference type="InterPro" id="IPR027558">
    <property type="entry name" value="Pre_pil_HX9DG_C"/>
</dbReference>
<dbReference type="Pfam" id="PF07596">
    <property type="entry name" value="SBP_bac_10"/>
    <property type="match status" value="1"/>
</dbReference>
<reference evidence="4" key="1">
    <citation type="submission" date="2016-10" db="EMBL/GenBank/DDBJ databases">
        <authorList>
            <person name="Varghese N."/>
            <person name="Submissions S."/>
        </authorList>
    </citation>
    <scope>NUCLEOTIDE SEQUENCE [LARGE SCALE GENOMIC DNA]</scope>
    <source>
        <strain evidence="4">DSM 26348</strain>
    </source>
</reference>
<keyword evidence="1" id="KW-0472">Membrane</keyword>
<dbReference type="PANTHER" id="PTHR30093:SF2">
    <property type="entry name" value="TYPE II SECRETION SYSTEM PROTEIN H"/>
    <property type="match status" value="1"/>
</dbReference>
<organism evidence="3 4">
    <name type="scientific">Planctomicrobium piriforme</name>
    <dbReference type="NCBI Taxonomy" id="1576369"/>
    <lineage>
        <taxon>Bacteria</taxon>
        <taxon>Pseudomonadati</taxon>
        <taxon>Planctomycetota</taxon>
        <taxon>Planctomycetia</taxon>
        <taxon>Planctomycetales</taxon>
        <taxon>Planctomycetaceae</taxon>
        <taxon>Planctomicrobium</taxon>
    </lineage>
</organism>
<dbReference type="SUPFAM" id="SSF54523">
    <property type="entry name" value="Pili subunits"/>
    <property type="match status" value="1"/>
</dbReference>
<dbReference type="Proteomes" id="UP000199518">
    <property type="component" value="Unassembled WGS sequence"/>
</dbReference>
<keyword evidence="4" id="KW-1185">Reference proteome</keyword>
<evidence type="ECO:0000313" key="3">
    <source>
        <dbReference type="EMBL" id="SFH54458.1"/>
    </source>
</evidence>
<dbReference type="PANTHER" id="PTHR30093">
    <property type="entry name" value="GENERAL SECRETION PATHWAY PROTEIN G"/>
    <property type="match status" value="1"/>
</dbReference>
<accession>A0A1I3AWH0</accession>
<dbReference type="AlphaFoldDB" id="A0A1I3AWH0"/>
<dbReference type="InterPro" id="IPR011453">
    <property type="entry name" value="DUF1559"/>
</dbReference>
<dbReference type="RefSeq" id="WP_175516941.1">
    <property type="nucleotide sequence ID" value="NZ_FOQD01000001.1"/>
</dbReference>
<keyword evidence="1" id="KW-0812">Transmembrane</keyword>